<keyword evidence="7" id="KW-0472">Membrane</keyword>
<evidence type="ECO:0000256" key="5">
    <source>
        <dbReference type="ARBA" id="ARBA00022692"/>
    </source>
</evidence>
<evidence type="ECO:0000256" key="8">
    <source>
        <dbReference type="ARBA" id="ARBA00023237"/>
    </source>
</evidence>
<dbReference type="KEGG" id="vbr:A6E01_17455"/>
<evidence type="ECO:0000256" key="9">
    <source>
        <dbReference type="ARBA" id="ARBA00033063"/>
    </source>
</evidence>
<comment type="subcellular location">
    <subcellularLocation>
        <location evidence="1">Cell outer membrane</location>
    </subcellularLocation>
</comment>
<dbReference type="InterPro" id="IPR010827">
    <property type="entry name" value="BamA/TamA_POTRA"/>
</dbReference>
<comment type="similarity">
    <text evidence="2">Belongs to the TamA family.</text>
</comment>
<evidence type="ECO:0000256" key="6">
    <source>
        <dbReference type="ARBA" id="ARBA00022729"/>
    </source>
</evidence>
<accession>A0AAN0XYI9</accession>
<dbReference type="GO" id="GO:0009279">
    <property type="term" value="C:cell outer membrane"/>
    <property type="evidence" value="ECO:0007669"/>
    <property type="project" value="UniProtKB-SubCell"/>
</dbReference>
<keyword evidence="4" id="KW-1134">Transmembrane beta strand</keyword>
<dbReference type="RefSeq" id="WP_065210850.1">
    <property type="nucleotide sequence ID" value="NZ_CP016178.1"/>
</dbReference>
<keyword evidence="5" id="KW-0812">Transmembrane</keyword>
<evidence type="ECO:0000256" key="2">
    <source>
        <dbReference type="ARBA" id="ARBA00010248"/>
    </source>
</evidence>
<evidence type="ECO:0000313" key="13">
    <source>
        <dbReference type="Proteomes" id="UP000092018"/>
    </source>
</evidence>
<dbReference type="Gene3D" id="3.10.20.310">
    <property type="entry name" value="membrane protein fhac"/>
    <property type="match status" value="3"/>
</dbReference>
<gene>
    <name evidence="12" type="ORF">A6E01_17455</name>
</gene>
<organism evidence="12 13">
    <name type="scientific">Vibrio breoganii</name>
    <dbReference type="NCBI Taxonomy" id="553239"/>
    <lineage>
        <taxon>Bacteria</taxon>
        <taxon>Pseudomonadati</taxon>
        <taxon>Pseudomonadota</taxon>
        <taxon>Gammaproteobacteria</taxon>
        <taxon>Vibrionales</taxon>
        <taxon>Vibrionaceae</taxon>
        <taxon>Vibrio</taxon>
    </lineage>
</organism>
<name>A0AAN0XYI9_9VIBR</name>
<sequence length="243" mass="27133">MIKRLQIVLTLIITLGVTPQVALARPSIDIEGLSDESATNLDYYIESVGEPVAFNFTQSKWRSIVSEALTPLGFYNFNIAIEKKGGDKLILNIDPGSPMLIAQSDINIVGEAKSDADFIDALKVSSLDVGQQLNHKNYDDLKSRLRTLALQKGYFDSQFTTSRLEVSPNNNQAFIHLHFDSGPRYRFGEITIVHSQIDLPRLESLKPFKRGDQFETSMLADYQIQLSETGWFKSVLLFGGITG</sequence>
<dbReference type="Pfam" id="PF07244">
    <property type="entry name" value="POTRA"/>
    <property type="match status" value="1"/>
</dbReference>
<dbReference type="AlphaFoldDB" id="A0AAN0XYI9"/>
<evidence type="ECO:0000256" key="3">
    <source>
        <dbReference type="ARBA" id="ARBA00015419"/>
    </source>
</evidence>
<reference evidence="12 13" key="1">
    <citation type="submission" date="2016-06" db="EMBL/GenBank/DDBJ databases">
        <title>Adaptive Radiation by Waves of Gene Transfer Leads to Fine-Scale Resource Partitioning in Marine Microbes.</title>
        <authorList>
            <person name="Hehemann J.-H."/>
            <person name="Arevalo P."/>
            <person name="Datta M.S."/>
            <person name="Yu X."/>
            <person name="Corzett C."/>
            <person name="Henschel A."/>
            <person name="Preheim S.P."/>
            <person name="Timberlake S."/>
            <person name="Alm E.J."/>
            <person name="Polz M.F."/>
        </authorList>
    </citation>
    <scope>NUCLEOTIDE SEQUENCE [LARGE SCALE GENOMIC DNA]</scope>
    <source>
        <strain evidence="12 13">FF50</strain>
    </source>
</reference>
<evidence type="ECO:0000256" key="4">
    <source>
        <dbReference type="ARBA" id="ARBA00022452"/>
    </source>
</evidence>
<dbReference type="EMBL" id="CP016178">
    <property type="protein sequence ID" value="ANO34963.1"/>
    <property type="molecule type" value="Genomic_DNA"/>
</dbReference>
<evidence type="ECO:0000256" key="1">
    <source>
        <dbReference type="ARBA" id="ARBA00004442"/>
    </source>
</evidence>
<dbReference type="FunFam" id="3.10.20.310:FF:000008">
    <property type="entry name" value="Outer membrane protein, OMP85 family"/>
    <property type="match status" value="1"/>
</dbReference>
<dbReference type="Proteomes" id="UP000092018">
    <property type="component" value="Chromosome 2"/>
</dbReference>
<evidence type="ECO:0000313" key="12">
    <source>
        <dbReference type="EMBL" id="ANO34963.1"/>
    </source>
</evidence>
<evidence type="ECO:0000259" key="11">
    <source>
        <dbReference type="Pfam" id="PF07244"/>
    </source>
</evidence>
<proteinExistence type="inferred from homology"/>
<protein>
    <recommendedName>
        <fullName evidence="3">Translocation and assembly module subunit TamA</fullName>
    </recommendedName>
    <alternativeName>
        <fullName evidence="9">Autotransporter assembly factor TamA</fullName>
    </alternativeName>
</protein>
<keyword evidence="6" id="KW-0732">Signal</keyword>
<feature type="domain" description="POTRA" evidence="11">
    <location>
        <begin position="104"/>
        <end position="180"/>
    </location>
</feature>
<comment type="subunit">
    <text evidence="10">Interacts with TamB to form the translocation and assembly module (TAM).</text>
</comment>
<evidence type="ECO:0000256" key="10">
    <source>
        <dbReference type="ARBA" id="ARBA00093548"/>
    </source>
</evidence>
<evidence type="ECO:0000256" key="7">
    <source>
        <dbReference type="ARBA" id="ARBA00023136"/>
    </source>
</evidence>
<keyword evidence="8" id="KW-0998">Cell outer membrane</keyword>